<organism evidence="2">
    <name type="scientific">marine metagenome</name>
    <dbReference type="NCBI Taxonomy" id="408172"/>
    <lineage>
        <taxon>unclassified sequences</taxon>
        <taxon>metagenomes</taxon>
        <taxon>ecological metagenomes</taxon>
    </lineage>
</organism>
<evidence type="ECO:0000313" key="2">
    <source>
        <dbReference type="EMBL" id="SVD52006.1"/>
    </source>
</evidence>
<evidence type="ECO:0000256" key="1">
    <source>
        <dbReference type="SAM" id="MobiDB-lite"/>
    </source>
</evidence>
<proteinExistence type="predicted"/>
<feature type="region of interest" description="Disordered" evidence="1">
    <location>
        <begin position="59"/>
        <end position="102"/>
    </location>
</feature>
<sequence>VQIMDIWSMALLAQIMHLVVYETDSGICKEAAMTRNVFLPGITALALLASTPQLLTAAAQDSARKSHQRSMSSQSNVRHRHAVQHRRRLPRTQPQLTNPTRKYAHRRSFQRSYWHGRRHRPIIAPRYFYPRISRPYNYPPPFTYRFGRGRNRIDRFGYAWRHHSYRREHYYYDRAHDYSGFLRLKIRPRDAQVYVDKIFAGLVDDFDGPFQRLRLDEGLHVVEVKKQGYEDF</sequence>
<accession>A0A382VZG5</accession>
<gene>
    <name evidence="2" type="ORF">METZ01_LOCUS404860</name>
</gene>
<protein>
    <recommendedName>
        <fullName evidence="3">PEGA domain-containing protein</fullName>
    </recommendedName>
</protein>
<name>A0A382VZG5_9ZZZZ</name>
<dbReference type="EMBL" id="UINC01155891">
    <property type="protein sequence ID" value="SVD52006.1"/>
    <property type="molecule type" value="Genomic_DNA"/>
</dbReference>
<reference evidence="2" key="1">
    <citation type="submission" date="2018-05" db="EMBL/GenBank/DDBJ databases">
        <authorList>
            <person name="Lanie J.A."/>
            <person name="Ng W.-L."/>
            <person name="Kazmierczak K.M."/>
            <person name="Andrzejewski T.M."/>
            <person name="Davidsen T.M."/>
            <person name="Wayne K.J."/>
            <person name="Tettelin H."/>
            <person name="Glass J.I."/>
            <person name="Rusch D."/>
            <person name="Podicherti R."/>
            <person name="Tsui H.-C.T."/>
            <person name="Winkler M.E."/>
        </authorList>
    </citation>
    <scope>NUCLEOTIDE SEQUENCE</scope>
</reference>
<dbReference type="AlphaFoldDB" id="A0A382VZG5"/>
<feature type="non-terminal residue" evidence="2">
    <location>
        <position position="1"/>
    </location>
</feature>
<feature type="compositionally biased region" description="Basic residues" evidence="1">
    <location>
        <begin position="77"/>
        <end position="90"/>
    </location>
</feature>
<evidence type="ECO:0008006" key="3">
    <source>
        <dbReference type="Google" id="ProtNLM"/>
    </source>
</evidence>
<feature type="non-terminal residue" evidence="2">
    <location>
        <position position="232"/>
    </location>
</feature>